<proteinExistence type="predicted"/>
<dbReference type="EMBL" id="BLKM01000431">
    <property type="protein sequence ID" value="GFG33459.1"/>
    <property type="molecule type" value="Genomic_DNA"/>
</dbReference>
<dbReference type="FunCoup" id="A0A6L2PLJ8">
    <property type="interactions" value="966"/>
</dbReference>
<dbReference type="InterPro" id="IPR033620">
    <property type="entry name" value="Ribosomal_mS37_met"/>
</dbReference>
<comment type="caution">
    <text evidence="1">The sequence shown here is derived from an EMBL/GenBank/DDBJ whole genome shotgun (WGS) entry which is preliminary data.</text>
</comment>
<dbReference type="OrthoDB" id="5825849at2759"/>
<sequence>MRLNCSLLARRPQKEPVPFQEVLPLRLKKTVSGKGDKTSDVACLQEMAIMLACFKKNDFNQALCAKEISNFQGCYKDFVAFACE</sequence>
<gene>
    <name evidence="1" type="ORF">Cfor_03527</name>
</gene>
<dbReference type="InParanoid" id="A0A6L2PLJ8"/>
<keyword evidence="2" id="KW-1185">Reference proteome</keyword>
<dbReference type="AlphaFoldDB" id="A0A6L2PLJ8"/>
<name>A0A6L2PLJ8_COPFO</name>
<protein>
    <submittedName>
        <fullName evidence="1">Uncharacterized protein</fullName>
    </submittedName>
</protein>
<dbReference type="GO" id="GO:0005654">
    <property type="term" value="C:nucleoplasm"/>
    <property type="evidence" value="ECO:0007669"/>
    <property type="project" value="TreeGrafter"/>
</dbReference>
<dbReference type="PANTHER" id="PTHR31278">
    <property type="entry name" value="CHCHD1"/>
    <property type="match status" value="1"/>
</dbReference>
<dbReference type="SUPFAM" id="SSF47072">
    <property type="entry name" value="Cysteine alpha-hairpin motif"/>
    <property type="match status" value="1"/>
</dbReference>
<dbReference type="GO" id="GO:0032543">
    <property type="term" value="P:mitochondrial translation"/>
    <property type="evidence" value="ECO:0007669"/>
    <property type="project" value="InterPro"/>
</dbReference>
<dbReference type="GO" id="GO:0003723">
    <property type="term" value="F:RNA binding"/>
    <property type="evidence" value="ECO:0007669"/>
    <property type="project" value="TreeGrafter"/>
</dbReference>
<organism evidence="1 2">
    <name type="scientific">Coptotermes formosanus</name>
    <name type="common">Formosan subterranean termite</name>
    <dbReference type="NCBI Taxonomy" id="36987"/>
    <lineage>
        <taxon>Eukaryota</taxon>
        <taxon>Metazoa</taxon>
        <taxon>Ecdysozoa</taxon>
        <taxon>Arthropoda</taxon>
        <taxon>Hexapoda</taxon>
        <taxon>Insecta</taxon>
        <taxon>Pterygota</taxon>
        <taxon>Neoptera</taxon>
        <taxon>Polyneoptera</taxon>
        <taxon>Dictyoptera</taxon>
        <taxon>Blattodea</taxon>
        <taxon>Blattoidea</taxon>
        <taxon>Termitoidae</taxon>
        <taxon>Rhinotermitidae</taxon>
        <taxon>Coptotermes</taxon>
    </lineage>
</organism>
<reference evidence="2" key="1">
    <citation type="submission" date="2020-01" db="EMBL/GenBank/DDBJ databases">
        <title>Draft genome sequence of the Termite Coptotermes fromosanus.</title>
        <authorList>
            <person name="Itakura S."/>
            <person name="Yosikawa Y."/>
            <person name="Umezawa K."/>
        </authorList>
    </citation>
    <scope>NUCLEOTIDE SEQUENCE [LARGE SCALE GENOMIC DNA]</scope>
</reference>
<dbReference type="InterPro" id="IPR009069">
    <property type="entry name" value="Cys_alpha_HP_mot_SF"/>
</dbReference>
<dbReference type="GO" id="GO:0005761">
    <property type="term" value="C:mitochondrial ribosome"/>
    <property type="evidence" value="ECO:0007669"/>
    <property type="project" value="InterPro"/>
</dbReference>
<dbReference type="Proteomes" id="UP000502823">
    <property type="component" value="Unassembled WGS sequence"/>
</dbReference>
<evidence type="ECO:0000313" key="2">
    <source>
        <dbReference type="Proteomes" id="UP000502823"/>
    </source>
</evidence>
<evidence type="ECO:0000313" key="1">
    <source>
        <dbReference type="EMBL" id="GFG33459.1"/>
    </source>
</evidence>
<dbReference type="PANTHER" id="PTHR31278:SF2">
    <property type="entry name" value="SMALL RIBOSOMAL SUBUNIT PROTEIN MS37"/>
    <property type="match status" value="1"/>
</dbReference>
<accession>A0A6L2PLJ8</accession>